<name>A0A1X7V452_AMPQE</name>
<dbReference type="Pfam" id="PF13270">
    <property type="entry name" value="CCDC28"/>
    <property type="match status" value="1"/>
</dbReference>
<dbReference type="InterPro" id="IPR025271">
    <property type="entry name" value="CCDC28"/>
</dbReference>
<accession>A0A1X7V452</accession>
<evidence type="ECO:0000313" key="1">
    <source>
        <dbReference type="EnsemblMetazoa" id="Aqu2.1.34584_001"/>
    </source>
</evidence>
<organism evidence="1">
    <name type="scientific">Amphimedon queenslandica</name>
    <name type="common">Sponge</name>
    <dbReference type="NCBI Taxonomy" id="400682"/>
    <lineage>
        <taxon>Eukaryota</taxon>
        <taxon>Metazoa</taxon>
        <taxon>Porifera</taxon>
        <taxon>Demospongiae</taxon>
        <taxon>Heteroscleromorpha</taxon>
        <taxon>Haplosclerida</taxon>
        <taxon>Niphatidae</taxon>
        <taxon>Amphimedon</taxon>
    </lineage>
</organism>
<sequence length="68" mass="7953">MFHCNSDTLSKLTKIRKMQEDLTLRHFEIDQMRISQENSGKDYQVEASLNELTQTLEKLGNEIQSLHS</sequence>
<dbReference type="OrthoDB" id="9977011at2759"/>
<reference evidence="1" key="1">
    <citation type="submission" date="2017-05" db="UniProtKB">
        <authorList>
            <consortium name="EnsemblMetazoa"/>
        </authorList>
    </citation>
    <scope>IDENTIFICATION</scope>
</reference>
<dbReference type="InParanoid" id="A0A1X7V452"/>
<protein>
    <submittedName>
        <fullName evidence="1">Uncharacterized protein</fullName>
    </submittedName>
</protein>
<dbReference type="AlphaFoldDB" id="A0A1X7V452"/>
<proteinExistence type="predicted"/>
<dbReference type="EnsemblMetazoa" id="Aqu2.1.34584_001">
    <property type="protein sequence ID" value="Aqu2.1.34584_001"/>
    <property type="gene ID" value="Aqu2.1.34584"/>
</dbReference>